<dbReference type="GO" id="GO:0006325">
    <property type="term" value="P:chromatin organization"/>
    <property type="evidence" value="ECO:0007669"/>
    <property type="project" value="UniProtKB-KW"/>
</dbReference>
<dbReference type="CDD" id="cd22965">
    <property type="entry name" value="DD_DPY30_SDC1"/>
    <property type="match status" value="1"/>
</dbReference>
<evidence type="ECO:0000313" key="10">
    <source>
        <dbReference type="Proteomes" id="UP000663852"/>
    </source>
</evidence>
<evidence type="ECO:0000256" key="3">
    <source>
        <dbReference type="ARBA" id="ARBA00022853"/>
    </source>
</evidence>
<feature type="region of interest" description="Disordered" evidence="8">
    <location>
        <begin position="130"/>
        <end position="167"/>
    </location>
</feature>
<dbReference type="PANTHER" id="PTHR23356">
    <property type="entry name" value="DPY30-RELATED"/>
    <property type="match status" value="1"/>
</dbReference>
<name>A0A815DBY0_ADIRI</name>
<evidence type="ECO:0000256" key="1">
    <source>
        <dbReference type="ARBA" id="ARBA00004123"/>
    </source>
</evidence>
<organism evidence="9 10">
    <name type="scientific">Adineta ricciae</name>
    <name type="common">Rotifer</name>
    <dbReference type="NCBI Taxonomy" id="249248"/>
    <lineage>
        <taxon>Eukaryota</taxon>
        <taxon>Metazoa</taxon>
        <taxon>Spiralia</taxon>
        <taxon>Gnathifera</taxon>
        <taxon>Rotifera</taxon>
        <taxon>Eurotatoria</taxon>
        <taxon>Bdelloidea</taxon>
        <taxon>Adinetida</taxon>
        <taxon>Adinetidae</taxon>
        <taxon>Adineta</taxon>
    </lineage>
</organism>
<keyword evidence="6" id="KW-0539">Nucleus</keyword>
<comment type="similarity">
    <text evidence="2">Belongs to the dpy-30 family.</text>
</comment>
<feature type="compositionally biased region" description="Polar residues" evidence="8">
    <location>
        <begin position="135"/>
        <end position="161"/>
    </location>
</feature>
<evidence type="ECO:0000256" key="6">
    <source>
        <dbReference type="ARBA" id="ARBA00023242"/>
    </source>
</evidence>
<reference evidence="9" key="1">
    <citation type="submission" date="2021-02" db="EMBL/GenBank/DDBJ databases">
        <authorList>
            <person name="Nowell W R."/>
        </authorList>
    </citation>
    <scope>NUCLEOTIDE SEQUENCE</scope>
</reference>
<dbReference type="Pfam" id="PF05186">
    <property type="entry name" value="Dpy-30"/>
    <property type="match status" value="1"/>
</dbReference>
<evidence type="ECO:0000313" key="9">
    <source>
        <dbReference type="EMBL" id="CAF1294278.1"/>
    </source>
</evidence>
<gene>
    <name evidence="9" type="ORF">EDS130_LOCUS30259</name>
</gene>
<feature type="region of interest" description="Disordered" evidence="8">
    <location>
        <begin position="1"/>
        <end position="68"/>
    </location>
</feature>
<evidence type="ECO:0000256" key="5">
    <source>
        <dbReference type="ARBA" id="ARBA00023163"/>
    </source>
</evidence>
<dbReference type="AlphaFoldDB" id="A0A815DBY0"/>
<dbReference type="InterPro" id="IPR049629">
    <property type="entry name" value="DPY30_SDC1_DD"/>
</dbReference>
<comment type="caution">
    <text evidence="9">The sequence shown here is derived from an EMBL/GenBank/DDBJ whole genome shotgun (WGS) entry which is preliminary data.</text>
</comment>
<dbReference type="OrthoDB" id="417678at2759"/>
<dbReference type="Gene3D" id="1.20.890.10">
    <property type="entry name" value="cAMP-dependent protein kinase regulatory subunit, dimerization-anchoring domain"/>
    <property type="match status" value="1"/>
</dbReference>
<dbReference type="InterPro" id="IPR007858">
    <property type="entry name" value="Dpy-30_motif"/>
</dbReference>
<feature type="compositionally biased region" description="Basic and acidic residues" evidence="8">
    <location>
        <begin position="25"/>
        <end position="41"/>
    </location>
</feature>
<dbReference type="GO" id="GO:0048188">
    <property type="term" value="C:Set1C/COMPASS complex"/>
    <property type="evidence" value="ECO:0007669"/>
    <property type="project" value="InterPro"/>
</dbReference>
<sequence length="217" mass="23648">MSDTVVESQPNSNPENGQTPVNGTETEKTSPIEAMDQHLSDSAKMTSNGDNSKDDSATNKQKPDVSTLPTRAYLDQTVVPILLQDFIQHISIIRKTMSEVSGENAPAPANESGEKNVVNPTSEQMEAQTVDDLGEQQSNTEKTTATSDASKENNANSQPSADKSKLDLSTLPTRAYLDQTVVPILLQAMSQLAKERPAKPISFLAEYLLNHKEKYNE</sequence>
<protein>
    <recommendedName>
        <fullName evidence="7">Protein dpy-30 homolog</fullName>
    </recommendedName>
</protein>
<evidence type="ECO:0000256" key="7">
    <source>
        <dbReference type="ARBA" id="ARBA00044172"/>
    </source>
</evidence>
<comment type="subcellular location">
    <subcellularLocation>
        <location evidence="1">Nucleus</location>
    </subcellularLocation>
</comment>
<evidence type="ECO:0000256" key="8">
    <source>
        <dbReference type="SAM" id="MobiDB-lite"/>
    </source>
</evidence>
<evidence type="ECO:0000256" key="2">
    <source>
        <dbReference type="ARBA" id="ARBA00010849"/>
    </source>
</evidence>
<feature type="region of interest" description="Disordered" evidence="8">
    <location>
        <begin position="102"/>
        <end position="121"/>
    </location>
</feature>
<dbReference type="InterPro" id="IPR037856">
    <property type="entry name" value="Sdc1/DPY30"/>
</dbReference>
<keyword evidence="3" id="KW-0156">Chromatin regulator</keyword>
<keyword evidence="5" id="KW-0804">Transcription</keyword>
<dbReference type="EMBL" id="CAJNOJ010000210">
    <property type="protein sequence ID" value="CAF1294278.1"/>
    <property type="molecule type" value="Genomic_DNA"/>
</dbReference>
<dbReference type="PANTHER" id="PTHR23356:SF16">
    <property type="entry name" value="DPY30 DOMAIN CONTAINING 2"/>
    <property type="match status" value="1"/>
</dbReference>
<keyword evidence="4" id="KW-0805">Transcription regulation</keyword>
<accession>A0A815DBY0</accession>
<dbReference type="Proteomes" id="UP000663852">
    <property type="component" value="Unassembled WGS sequence"/>
</dbReference>
<proteinExistence type="inferred from homology"/>
<feature type="compositionally biased region" description="Polar residues" evidence="8">
    <location>
        <begin position="1"/>
        <end position="24"/>
    </location>
</feature>
<evidence type="ECO:0000256" key="4">
    <source>
        <dbReference type="ARBA" id="ARBA00023015"/>
    </source>
</evidence>
<feature type="compositionally biased region" description="Basic and acidic residues" evidence="8">
    <location>
        <begin position="51"/>
        <end position="63"/>
    </location>
</feature>